<sequence length="2172" mass="235137">MEDLARRISSLSPEKRLLLELQLQRKRGLPEPIAIVGMACRLPAAPNLQAYWRLLTEGQDAIREVPADRWDVDALYDADPQASGKTYCRWGGFLDGVDQFDPAFFGITPREAPYIDPQQRLFLESVWEALEDAGIVPQTLSGQPVGVFAAASTLDYGQMLLQGPEVVGTYTATGLASTMVANRVSYLLNLQGPSLTVDTACSSSLVAVHLACQSLWNGESNLALAGGVNLMLTPTVTVGFSKLTALSPEGRCKAFDAAANGFVRSEGVGSVVLKRLGQALADGDRIYALIRGSATNQDGRTNGLTAPNPAAQEAVVKTAYERAGIPLNQVDYIEAHGTGTLLGDPIEAKALGNVFGPFRQLEQPVRLGSVKSNIGHTEAAAGIASLIKVALCLRHRTLVPSLHFHTPNPYIPFDQLPLRVQQQRESWVEAENMAIAGVSSFGFGGTNAHVALQAAPIFAADSVTDRPLHLFCLSARSQPALQAYAQTMATTLAQMPQANLGDLCHTVNAGRTAFDHRLALLVKDFPSLVTALEQYSPPISHPTHPSTSPGVVFLFTGQGSQYVGMGRQLYDTQPVFKAAIDLCDELLQPYLDLSLQSVLFGEDGPEEDSPTVPLHQTGYTQPALFALEYALAQLWLSWGIRPAAVMGHSVGEYVAACVAGVFSLEDGLRLMALRGRLMQTLPANGGMVAVFADADTVAAALPPTVSLATLNGPDNTVIAGLQSDLETVVEDLHAQGIRTKPLQVSHAFHSALMDPILNVFEQSAQGIRFRAPTIPLVSNLTGEFVGSDLPLDARYWRRHARQPVRFADAIATLHQAGYTQFLEVGPHPVLSAMGKRCVAHSHHTWLPSLRRGQSDWHTLLTTLGHLYQTGLAIDWANFDCPYQRQWLSLPTYPFQRQRYWIDLALPNRTAAAPVIDSAPEPVPSAAYSLTWQPQAIASAPRADGDHWLIWGASDALWANLSQALQKRGITPIQVSAGDRFATLQPDHYQVLLGAEQPFHPLLEALKPQAITTLLVLAPEGDLDPEAVTGPVLHWVKALAHQSGPAMPKLWLVTQGAQTVDTTDVVTSPHQALLWGLGRSLRLEHPEFWGGLVDLPSQGAASEQDVAPWLDHLVAHVNNPQGEDEVALRQQQSWVPRLQTMEVASEPVLESGAPPIQAEATYLITGGTGALGQQLAGWLVKQGARHLVLTSRRGSDLDLEKTLAPLRQAGATVWVEAVDGGDRAALSTLLNRIQQQLPPLRGVFHAAGVLADGFVANQSTEHFHQVMPGKLQAAWHLHQLTQTFALDWFVLFSSITSVLGSPGQGNYGAANAGLDALAHYRRQRGFPALSINWGPWQGAGMATRQSATALTQRGMPPLAASEGLQWLGRLLAAKTPATVAIAHLDWPRLLRYLPIDRPPAIVSAFGTKETTAPAKSDKEAGLVSNAQKALPSLKQILALPEAQQIATVQTYLQAQVATVMGLSEQVPLDAPLMELGIDSLMTMELLALCKQDLDLVLYPREVLAHPTVAALSSYIARELVRVHRPAASVEASPSLAPAEFPEETVTELPKSPWQSPAPLEPLPTRRNPPMVFLLSAPRSGSTLLRVMLAGHPGLFCPPELHLLPFNTLEAQGAALGYSYLQEGLQRAVMELLQVNAEQAETLLSEWRQHHTTVPAVYDKLQQMAGGRLLVDKSPTYSLSLETLERAEQIFEGAKYIHLVRHPYSVISSFVHNRMYKIFDLEPDDPYRLAEQVWQACNQNIRTFASSLDPERHYTLRYEDLVVDPEPAMRGLCTFLDLPFDPAVLTPYEGRRMTDGVTAQSMAVDDPNFRQRSRIEAHLAKIWQGIQLPHRLSTTSQTLAAQFDYPLPQEQAVVPASAPLLAEPAPLSTNYVPLGAMREEEILLRGRPCCLCHWGPENGPQVVCLHGILEHGAAWDGVATTLADQGYHVIAPDLRGHGRSAHAGSDGGYQLLDFLSDLDSLTATLGTQPFVLVGHSMGAVLGAILTSLRPERVQRLVLIEPVVPAPGPSLEPATQLMAHLDALANSSQPTVIASVATATQRLLALKPYLSQPMAEAMAQRLTQTVAGGVIWRSDPRLKSRTTLSLSGGLLDRQGYGQILQGIQRPTTVIFGQSSQFNRPEDLAFLQENLPQADQVSLAGGHDLPLETPGGLARIIHATLASEGQVSVTLSEPSS</sequence>
<dbReference type="InterPro" id="IPR016039">
    <property type="entry name" value="Thiolase-like"/>
</dbReference>
<feature type="region of interest" description="Disordered" evidence="4">
    <location>
        <begin position="1531"/>
        <end position="1560"/>
    </location>
</feature>
<dbReference type="EMBL" id="JAMPKX010000002">
    <property type="protein sequence ID" value="MEP0946906.1"/>
    <property type="molecule type" value="Genomic_DNA"/>
</dbReference>
<dbReference type="CDD" id="cd00833">
    <property type="entry name" value="PKS"/>
    <property type="match status" value="1"/>
</dbReference>
<dbReference type="PROSITE" id="PS52004">
    <property type="entry name" value="KS3_2"/>
    <property type="match status" value="1"/>
</dbReference>
<evidence type="ECO:0000256" key="4">
    <source>
        <dbReference type="SAM" id="MobiDB-lite"/>
    </source>
</evidence>
<reference evidence="7 8" key="1">
    <citation type="submission" date="2022-04" db="EMBL/GenBank/DDBJ databases">
        <title>Positive selection, recombination, and allopatry shape intraspecific diversity of widespread and dominant cyanobacteria.</title>
        <authorList>
            <person name="Wei J."/>
            <person name="Shu W."/>
            <person name="Hu C."/>
        </authorList>
    </citation>
    <scope>NUCLEOTIDE SEQUENCE [LARGE SCALE GENOMIC DNA]</scope>
    <source>
        <strain evidence="7 8">DQ-A4</strain>
    </source>
</reference>
<dbReference type="InterPro" id="IPR057326">
    <property type="entry name" value="KR_dom"/>
</dbReference>
<dbReference type="InterPro" id="IPR027417">
    <property type="entry name" value="P-loop_NTPase"/>
</dbReference>
<dbReference type="InterPro" id="IPR014031">
    <property type="entry name" value="Ketoacyl_synth_C"/>
</dbReference>
<dbReference type="Gene3D" id="3.40.50.720">
    <property type="entry name" value="NAD(P)-binding Rossmann-like Domain"/>
    <property type="match status" value="1"/>
</dbReference>
<dbReference type="InterPro" id="IPR009081">
    <property type="entry name" value="PP-bd_ACP"/>
</dbReference>
<dbReference type="Proteomes" id="UP001482513">
    <property type="component" value="Unassembled WGS sequence"/>
</dbReference>
<dbReference type="SUPFAM" id="SSF52151">
    <property type="entry name" value="FabD/lysophospholipase-like"/>
    <property type="match status" value="1"/>
</dbReference>
<dbReference type="SUPFAM" id="SSF53901">
    <property type="entry name" value="Thiolase-like"/>
    <property type="match status" value="1"/>
</dbReference>
<dbReference type="Pfam" id="PF00550">
    <property type="entry name" value="PP-binding"/>
    <property type="match status" value="1"/>
</dbReference>
<dbReference type="SUPFAM" id="SSF47336">
    <property type="entry name" value="ACP-like"/>
    <property type="match status" value="1"/>
</dbReference>
<dbReference type="RefSeq" id="WP_190697032.1">
    <property type="nucleotide sequence ID" value="NZ_JAMPKX010000002.1"/>
</dbReference>
<dbReference type="InterPro" id="IPR029058">
    <property type="entry name" value="AB_hydrolase_fold"/>
</dbReference>
<dbReference type="Pfam" id="PF00109">
    <property type="entry name" value="ketoacyl-synt"/>
    <property type="match status" value="1"/>
</dbReference>
<evidence type="ECO:0000313" key="7">
    <source>
        <dbReference type="EMBL" id="MEP0946906.1"/>
    </source>
</evidence>
<evidence type="ECO:0000259" key="5">
    <source>
        <dbReference type="PROSITE" id="PS50075"/>
    </source>
</evidence>
<dbReference type="InterPro" id="IPR016036">
    <property type="entry name" value="Malonyl_transacylase_ACP-bd"/>
</dbReference>
<dbReference type="Pfam" id="PF02801">
    <property type="entry name" value="Ketoacyl-synt_C"/>
    <property type="match status" value="1"/>
</dbReference>
<dbReference type="SUPFAM" id="SSF55048">
    <property type="entry name" value="Probable ACP-binding domain of malonyl-CoA ACP transacylase"/>
    <property type="match status" value="1"/>
</dbReference>
<dbReference type="PRINTS" id="PR00111">
    <property type="entry name" value="ABHYDROLASE"/>
</dbReference>
<organism evidence="7 8">
    <name type="scientific">Leptolyngbya subtilissima DQ-A4</name>
    <dbReference type="NCBI Taxonomy" id="2933933"/>
    <lineage>
        <taxon>Bacteria</taxon>
        <taxon>Bacillati</taxon>
        <taxon>Cyanobacteriota</taxon>
        <taxon>Cyanophyceae</taxon>
        <taxon>Leptolyngbyales</taxon>
        <taxon>Leptolyngbyaceae</taxon>
        <taxon>Leptolyngbya group</taxon>
        <taxon>Leptolyngbya</taxon>
    </lineage>
</organism>
<accession>A0ABV0K306</accession>
<dbReference type="Gene3D" id="3.40.47.10">
    <property type="match status" value="1"/>
</dbReference>
<dbReference type="InterPro" id="IPR001227">
    <property type="entry name" value="Ac_transferase_dom_sf"/>
</dbReference>
<dbReference type="Gene3D" id="3.40.366.10">
    <property type="entry name" value="Malonyl-Coenzyme A Acyl Carrier Protein, domain 2"/>
    <property type="match status" value="1"/>
</dbReference>
<protein>
    <submittedName>
        <fullName evidence="7">Type I polyketide synthase</fullName>
    </submittedName>
</protein>
<dbReference type="InterPro" id="IPR013968">
    <property type="entry name" value="PKS_KR"/>
</dbReference>
<dbReference type="Pfam" id="PF00561">
    <property type="entry name" value="Abhydrolase_1"/>
    <property type="match status" value="1"/>
</dbReference>
<evidence type="ECO:0000256" key="3">
    <source>
        <dbReference type="ARBA" id="ARBA00022679"/>
    </source>
</evidence>
<gene>
    <name evidence="7" type="ORF">NC992_08485</name>
</gene>
<dbReference type="Pfam" id="PF00698">
    <property type="entry name" value="Acyl_transf_1"/>
    <property type="match status" value="1"/>
</dbReference>
<dbReference type="InterPro" id="IPR014043">
    <property type="entry name" value="Acyl_transferase_dom"/>
</dbReference>
<evidence type="ECO:0000256" key="2">
    <source>
        <dbReference type="ARBA" id="ARBA00022553"/>
    </source>
</evidence>
<feature type="domain" description="Ketosynthase family 3 (KS3)" evidence="6">
    <location>
        <begin position="30"/>
        <end position="454"/>
    </location>
</feature>
<dbReference type="SUPFAM" id="SSF51735">
    <property type="entry name" value="NAD(P)-binding Rossmann-fold domains"/>
    <property type="match status" value="2"/>
</dbReference>
<dbReference type="PANTHER" id="PTHR43775">
    <property type="entry name" value="FATTY ACID SYNTHASE"/>
    <property type="match status" value="1"/>
</dbReference>
<feature type="domain" description="Carrier" evidence="5">
    <location>
        <begin position="1442"/>
        <end position="1518"/>
    </location>
</feature>
<dbReference type="Pfam" id="PF08659">
    <property type="entry name" value="KR"/>
    <property type="match status" value="1"/>
</dbReference>
<keyword evidence="8" id="KW-1185">Reference proteome</keyword>
<dbReference type="InterPro" id="IPR020806">
    <property type="entry name" value="PKS_PP-bd"/>
</dbReference>
<comment type="caution">
    <text evidence="7">The sequence shown here is derived from an EMBL/GenBank/DDBJ whole genome shotgun (WGS) entry which is preliminary data.</text>
</comment>
<dbReference type="CDD" id="cd08955">
    <property type="entry name" value="KR_2_FAS_SDR_x"/>
    <property type="match status" value="1"/>
</dbReference>
<dbReference type="InterPro" id="IPR050091">
    <property type="entry name" value="PKS_NRPS_Biosynth_Enz"/>
</dbReference>
<dbReference type="SUPFAM" id="SSF53474">
    <property type="entry name" value="alpha/beta-Hydrolases"/>
    <property type="match status" value="1"/>
</dbReference>
<name>A0ABV0K306_9CYAN</name>
<dbReference type="Gene3D" id="1.10.1200.10">
    <property type="entry name" value="ACP-like"/>
    <property type="match status" value="1"/>
</dbReference>
<dbReference type="PROSITE" id="PS00606">
    <property type="entry name" value="KS3_1"/>
    <property type="match status" value="1"/>
</dbReference>
<evidence type="ECO:0000256" key="1">
    <source>
        <dbReference type="ARBA" id="ARBA00022450"/>
    </source>
</evidence>
<dbReference type="SMART" id="SM00822">
    <property type="entry name" value="PKS_KR"/>
    <property type="match status" value="1"/>
</dbReference>
<dbReference type="PANTHER" id="PTHR43775:SF37">
    <property type="entry name" value="SI:DKEY-61P9.11"/>
    <property type="match status" value="1"/>
</dbReference>
<dbReference type="Pfam" id="PF22621">
    <property type="entry name" value="CurL-like_PKS_C"/>
    <property type="match status" value="1"/>
</dbReference>
<keyword evidence="1" id="KW-0596">Phosphopantetheine</keyword>
<evidence type="ECO:0000259" key="6">
    <source>
        <dbReference type="PROSITE" id="PS52004"/>
    </source>
</evidence>
<dbReference type="InterPro" id="IPR018201">
    <property type="entry name" value="Ketoacyl_synth_AS"/>
</dbReference>
<dbReference type="PROSITE" id="PS50075">
    <property type="entry name" value="CARRIER"/>
    <property type="match status" value="1"/>
</dbReference>
<dbReference type="SUPFAM" id="SSF52540">
    <property type="entry name" value="P-loop containing nucleoside triphosphate hydrolases"/>
    <property type="match status" value="1"/>
</dbReference>
<keyword evidence="3" id="KW-0808">Transferase</keyword>
<dbReference type="InterPro" id="IPR014030">
    <property type="entry name" value="Ketoacyl_synth_N"/>
</dbReference>
<dbReference type="SMART" id="SM00823">
    <property type="entry name" value="PKS_PP"/>
    <property type="match status" value="1"/>
</dbReference>
<dbReference type="Pfam" id="PF13469">
    <property type="entry name" value="Sulfotransfer_3"/>
    <property type="match status" value="1"/>
</dbReference>
<evidence type="ECO:0000313" key="8">
    <source>
        <dbReference type="Proteomes" id="UP001482513"/>
    </source>
</evidence>
<proteinExistence type="predicted"/>
<dbReference type="Gene3D" id="3.30.70.3290">
    <property type="match status" value="1"/>
</dbReference>
<dbReference type="Gene3D" id="3.40.50.1820">
    <property type="entry name" value="alpha/beta hydrolase"/>
    <property type="match status" value="1"/>
</dbReference>
<dbReference type="InterPro" id="IPR036291">
    <property type="entry name" value="NAD(P)-bd_dom_sf"/>
</dbReference>
<dbReference type="SMART" id="SM00825">
    <property type="entry name" value="PKS_KS"/>
    <property type="match status" value="1"/>
</dbReference>
<dbReference type="InterPro" id="IPR016035">
    <property type="entry name" value="Acyl_Trfase/lysoPLipase"/>
</dbReference>
<dbReference type="Gene3D" id="3.40.50.300">
    <property type="entry name" value="P-loop containing nucleotide triphosphate hydrolases"/>
    <property type="match status" value="1"/>
</dbReference>
<dbReference type="InterPro" id="IPR036736">
    <property type="entry name" value="ACP-like_sf"/>
</dbReference>
<dbReference type="InterPro" id="IPR020841">
    <property type="entry name" value="PKS_Beta-ketoAc_synthase_dom"/>
</dbReference>
<dbReference type="SMART" id="SM00827">
    <property type="entry name" value="PKS_AT"/>
    <property type="match status" value="1"/>
</dbReference>
<keyword evidence="2" id="KW-0597">Phosphoprotein</keyword>
<dbReference type="InterPro" id="IPR000073">
    <property type="entry name" value="AB_hydrolase_1"/>
</dbReference>